<gene>
    <name evidence="3" type="ORF">DUNSADRAFT_18555</name>
</gene>
<name>A0ABQ7FZX4_DUNSA</name>
<feature type="non-terminal residue" evidence="3">
    <location>
        <position position="100"/>
    </location>
</feature>
<sequence length="100" mass="10862">MAWDPSVGYRKLLGALIAQGKAAGWLISPSEVIRGRVLGEGAFGVTYEGRWRGAKVAVKCVRVSQAVEQLSFLREVEALSSVRHPNVLPFLGASMLDLEH</sequence>
<accession>A0ABQ7FZX4</accession>
<keyword evidence="1" id="KW-0547">Nucleotide-binding</keyword>
<evidence type="ECO:0000313" key="3">
    <source>
        <dbReference type="EMBL" id="KAF5827897.1"/>
    </source>
</evidence>
<feature type="binding site" evidence="1">
    <location>
        <position position="59"/>
    </location>
    <ligand>
        <name>ATP</name>
        <dbReference type="ChEBI" id="CHEBI:30616"/>
    </ligand>
</feature>
<dbReference type="SUPFAM" id="SSF56112">
    <property type="entry name" value="Protein kinase-like (PK-like)"/>
    <property type="match status" value="1"/>
</dbReference>
<dbReference type="EMBL" id="MU070404">
    <property type="protein sequence ID" value="KAF5827897.1"/>
    <property type="molecule type" value="Genomic_DNA"/>
</dbReference>
<dbReference type="InterPro" id="IPR011009">
    <property type="entry name" value="Kinase-like_dom_sf"/>
</dbReference>
<reference evidence="3" key="1">
    <citation type="submission" date="2017-08" db="EMBL/GenBank/DDBJ databases">
        <authorList>
            <person name="Polle J.E."/>
            <person name="Barry K."/>
            <person name="Cushman J."/>
            <person name="Schmutz J."/>
            <person name="Tran D."/>
            <person name="Hathwaick L.T."/>
            <person name="Yim W.C."/>
            <person name="Jenkins J."/>
            <person name="Mckie-Krisberg Z.M."/>
            <person name="Prochnik S."/>
            <person name="Lindquist E."/>
            <person name="Dockter R.B."/>
            <person name="Adam C."/>
            <person name="Molina H."/>
            <person name="Bunkerborg J."/>
            <person name="Jin E."/>
            <person name="Buchheim M."/>
            <person name="Magnuson J."/>
        </authorList>
    </citation>
    <scope>NUCLEOTIDE SEQUENCE</scope>
    <source>
        <strain evidence="3">CCAP 19/18</strain>
    </source>
</reference>
<evidence type="ECO:0000259" key="2">
    <source>
        <dbReference type="PROSITE" id="PS50011"/>
    </source>
</evidence>
<dbReference type="InterPro" id="IPR000719">
    <property type="entry name" value="Prot_kinase_dom"/>
</dbReference>
<comment type="caution">
    <text evidence="3">The sequence shown here is derived from an EMBL/GenBank/DDBJ whole genome shotgun (WGS) entry which is preliminary data.</text>
</comment>
<dbReference type="Proteomes" id="UP000815325">
    <property type="component" value="Unassembled WGS sequence"/>
</dbReference>
<dbReference type="Gene3D" id="3.30.200.20">
    <property type="entry name" value="Phosphorylase Kinase, domain 1"/>
    <property type="match status" value="1"/>
</dbReference>
<proteinExistence type="predicted"/>
<protein>
    <recommendedName>
        <fullName evidence="2">Protein kinase domain-containing protein</fullName>
    </recommendedName>
</protein>
<dbReference type="InterPro" id="IPR017441">
    <property type="entry name" value="Protein_kinase_ATP_BS"/>
</dbReference>
<dbReference type="InterPro" id="IPR051681">
    <property type="entry name" value="Ser/Thr_Kinases-Pseudokinases"/>
</dbReference>
<dbReference type="PROSITE" id="PS50011">
    <property type="entry name" value="PROTEIN_KINASE_DOM"/>
    <property type="match status" value="1"/>
</dbReference>
<keyword evidence="4" id="KW-1185">Reference proteome</keyword>
<dbReference type="PROSITE" id="PS00107">
    <property type="entry name" value="PROTEIN_KINASE_ATP"/>
    <property type="match status" value="1"/>
</dbReference>
<evidence type="ECO:0000256" key="1">
    <source>
        <dbReference type="PROSITE-ProRule" id="PRU10141"/>
    </source>
</evidence>
<evidence type="ECO:0000313" key="4">
    <source>
        <dbReference type="Proteomes" id="UP000815325"/>
    </source>
</evidence>
<dbReference type="PANTHER" id="PTHR44329">
    <property type="entry name" value="SERINE/THREONINE-PROTEIN KINASE TNNI3K-RELATED"/>
    <property type="match status" value="1"/>
</dbReference>
<keyword evidence="1" id="KW-0067">ATP-binding</keyword>
<organism evidence="3 4">
    <name type="scientific">Dunaliella salina</name>
    <name type="common">Green alga</name>
    <name type="synonym">Protococcus salinus</name>
    <dbReference type="NCBI Taxonomy" id="3046"/>
    <lineage>
        <taxon>Eukaryota</taxon>
        <taxon>Viridiplantae</taxon>
        <taxon>Chlorophyta</taxon>
        <taxon>core chlorophytes</taxon>
        <taxon>Chlorophyceae</taxon>
        <taxon>CS clade</taxon>
        <taxon>Chlamydomonadales</taxon>
        <taxon>Dunaliellaceae</taxon>
        <taxon>Dunaliella</taxon>
    </lineage>
</organism>
<dbReference type="Pfam" id="PF07714">
    <property type="entry name" value="PK_Tyr_Ser-Thr"/>
    <property type="match status" value="1"/>
</dbReference>
<dbReference type="InterPro" id="IPR001245">
    <property type="entry name" value="Ser-Thr/Tyr_kinase_cat_dom"/>
</dbReference>
<dbReference type="PANTHER" id="PTHR44329:SF261">
    <property type="entry name" value="ZINC FINGER CONTAINING PROTEIN KINASE-RELATED"/>
    <property type="match status" value="1"/>
</dbReference>
<feature type="domain" description="Protein kinase" evidence="2">
    <location>
        <begin position="32"/>
        <end position="100"/>
    </location>
</feature>